<keyword evidence="1" id="KW-1133">Transmembrane helix</keyword>
<evidence type="ECO:0000313" key="3">
    <source>
        <dbReference type="Proteomes" id="UP001056766"/>
    </source>
</evidence>
<evidence type="ECO:0000313" key="2">
    <source>
        <dbReference type="EMBL" id="MCM1987207.1"/>
    </source>
</evidence>
<feature type="transmembrane region" description="Helical" evidence="1">
    <location>
        <begin position="147"/>
        <end position="165"/>
    </location>
</feature>
<keyword evidence="3" id="KW-1185">Reference proteome</keyword>
<name>A0A9E5DBU4_9EURY</name>
<keyword evidence="1" id="KW-0812">Transmembrane</keyword>
<reference evidence="2" key="2">
    <citation type="submission" date="2021-04" db="EMBL/GenBank/DDBJ databases">
        <authorList>
            <person name="Dong X."/>
        </authorList>
    </citation>
    <scope>NUCLEOTIDE SEQUENCE</scope>
    <source>
        <strain evidence="2">LLY</strain>
    </source>
</reference>
<feature type="transmembrane region" description="Helical" evidence="1">
    <location>
        <begin position="12"/>
        <end position="33"/>
    </location>
</feature>
<gene>
    <name evidence="2" type="ORF">KDK67_09455</name>
</gene>
<feature type="transmembrane region" description="Helical" evidence="1">
    <location>
        <begin position="45"/>
        <end position="62"/>
    </location>
</feature>
<dbReference type="RefSeq" id="WP_250868549.1">
    <property type="nucleotide sequence ID" value="NZ_JAGSOI010000039.1"/>
</dbReference>
<evidence type="ECO:0000256" key="1">
    <source>
        <dbReference type="SAM" id="Phobius"/>
    </source>
</evidence>
<dbReference type="Proteomes" id="UP001056766">
    <property type="component" value="Unassembled WGS sequence"/>
</dbReference>
<reference evidence="2" key="1">
    <citation type="journal article" date="2021" name="mSystems">
        <title>Bacteria and Archaea Synergistically Convert Glycine Betaine to Biogenic Methane in the Formosa Cold Seep of the South China Sea.</title>
        <authorList>
            <person name="Li L."/>
            <person name="Zhang W."/>
            <person name="Zhang S."/>
            <person name="Song L."/>
            <person name="Sun Q."/>
            <person name="Zhang H."/>
            <person name="Xiang H."/>
            <person name="Dong X."/>
        </authorList>
    </citation>
    <scope>NUCLEOTIDE SEQUENCE</scope>
    <source>
        <strain evidence="2">LLY</strain>
    </source>
</reference>
<feature type="transmembrane region" description="Helical" evidence="1">
    <location>
        <begin position="113"/>
        <end position="135"/>
    </location>
</feature>
<protein>
    <submittedName>
        <fullName evidence="2">Uncharacterized protein</fullName>
    </submittedName>
</protein>
<sequence>MKTIDASAIKLIILESFIMFFAVAVIITVYLQLNPFVFPGLQTKINWFFALYMLLLASAYYAEIIRYSISGIIIPVKHATFYGIPFSKNVARSLEIIYEEVDMSYKKSTEFELIKIGANNVFQLMLIIFCMLLVIKEINTNLIESTIIRYLMSILIIFGAATVLISRFENSNVNY</sequence>
<dbReference type="EMBL" id="JAGSOI010000039">
    <property type="protein sequence ID" value="MCM1987207.1"/>
    <property type="molecule type" value="Genomic_DNA"/>
</dbReference>
<organism evidence="2 3">
    <name type="scientific">Methanococcoides seepicolus</name>
    <dbReference type="NCBI Taxonomy" id="2828780"/>
    <lineage>
        <taxon>Archaea</taxon>
        <taxon>Methanobacteriati</taxon>
        <taxon>Methanobacteriota</taxon>
        <taxon>Stenosarchaea group</taxon>
        <taxon>Methanomicrobia</taxon>
        <taxon>Methanosarcinales</taxon>
        <taxon>Methanosarcinaceae</taxon>
        <taxon>Methanococcoides</taxon>
    </lineage>
</organism>
<proteinExistence type="predicted"/>
<keyword evidence="1" id="KW-0472">Membrane</keyword>
<comment type="caution">
    <text evidence="2">The sequence shown here is derived from an EMBL/GenBank/DDBJ whole genome shotgun (WGS) entry which is preliminary data.</text>
</comment>
<dbReference type="AlphaFoldDB" id="A0A9E5DBU4"/>
<accession>A0A9E5DBU4</accession>